<dbReference type="GO" id="GO:0031011">
    <property type="term" value="C:Ino80 complex"/>
    <property type="evidence" value="ECO:0007669"/>
    <property type="project" value="UniProtKB-UniRule"/>
</dbReference>
<comment type="function">
    <text evidence="4">ATPase component of the INO80 complex which remodels chromatin by shifting nucleosomes and is involved in DNA repair.</text>
</comment>
<reference evidence="5" key="1">
    <citation type="submission" date="2023-06" db="EMBL/GenBank/DDBJ databases">
        <authorList>
            <consortium name="Lawrence Berkeley National Laboratory"/>
            <person name="Ahrendt S."/>
            <person name="Sahu N."/>
            <person name="Indic B."/>
            <person name="Wong-Bajracharya J."/>
            <person name="Merenyi Z."/>
            <person name="Ke H.-M."/>
            <person name="Monk M."/>
            <person name="Kocsube S."/>
            <person name="Drula E."/>
            <person name="Lipzen A."/>
            <person name="Balint B."/>
            <person name="Henrissat B."/>
            <person name="Andreopoulos B."/>
            <person name="Martin F.M."/>
            <person name="Harder C.B."/>
            <person name="Rigling D."/>
            <person name="Ford K.L."/>
            <person name="Foster G.D."/>
            <person name="Pangilinan J."/>
            <person name="Papanicolaou A."/>
            <person name="Barry K."/>
            <person name="LaButti K."/>
            <person name="Viragh M."/>
            <person name="Koriabine M."/>
            <person name="Yan M."/>
            <person name="Riley R."/>
            <person name="Champramary S."/>
            <person name="Plett K.L."/>
            <person name="Tsai I.J."/>
            <person name="Slot J."/>
            <person name="Sipos G."/>
            <person name="Plett J."/>
            <person name="Nagy L.G."/>
            <person name="Grigoriev I.V."/>
        </authorList>
    </citation>
    <scope>NUCLEOTIDE SEQUENCE</scope>
    <source>
        <strain evidence="5">HWK02</strain>
    </source>
</reference>
<sequence>YDLDRNPSNSAQAMHRARRLGKTRQVTVYRLIIKGTIDRRIIQLAQVKKDVSILLHF</sequence>
<keyword evidence="2" id="KW-0547">Nucleotide-binding</keyword>
<gene>
    <name evidence="5" type="ORF">EDD18DRAFT_1087931</name>
</gene>
<dbReference type="EC" id="3.6.4.-" evidence="4"/>
<evidence type="ECO:0000256" key="2">
    <source>
        <dbReference type="ARBA" id="ARBA00022741"/>
    </source>
</evidence>
<protein>
    <recommendedName>
        <fullName evidence="4">Chromatin-remodeling ATPase INO80</fullName>
        <ecNumber evidence="4">3.6.4.-</ecNumber>
    </recommendedName>
</protein>
<dbReference type="SUPFAM" id="SSF52540">
    <property type="entry name" value="P-loop containing nucleoside triphosphate hydrolases"/>
    <property type="match status" value="1"/>
</dbReference>
<accession>A0AA39P4J3</accession>
<feature type="non-terminal residue" evidence="5">
    <location>
        <position position="1"/>
    </location>
</feature>
<dbReference type="GO" id="GO:0016887">
    <property type="term" value="F:ATP hydrolysis activity"/>
    <property type="evidence" value="ECO:0007669"/>
    <property type="project" value="TreeGrafter"/>
</dbReference>
<keyword evidence="4" id="KW-0227">DNA damage</keyword>
<keyword evidence="4" id="KW-0238">DNA-binding</keyword>
<evidence type="ECO:0000256" key="4">
    <source>
        <dbReference type="RuleBase" id="RU368001"/>
    </source>
</evidence>
<comment type="domain">
    <text evidence="4">The DBINO region is involved in binding to DNA.</text>
</comment>
<dbReference type="Proteomes" id="UP001175228">
    <property type="component" value="Unassembled WGS sequence"/>
</dbReference>
<dbReference type="InterPro" id="IPR050520">
    <property type="entry name" value="INO80/SWR1_helicase"/>
</dbReference>
<organism evidence="5 6">
    <name type="scientific">Armillaria luteobubalina</name>
    <dbReference type="NCBI Taxonomy" id="153913"/>
    <lineage>
        <taxon>Eukaryota</taxon>
        <taxon>Fungi</taxon>
        <taxon>Dikarya</taxon>
        <taxon>Basidiomycota</taxon>
        <taxon>Agaricomycotina</taxon>
        <taxon>Agaricomycetes</taxon>
        <taxon>Agaricomycetidae</taxon>
        <taxon>Agaricales</taxon>
        <taxon>Marasmiineae</taxon>
        <taxon>Physalacriaceae</taxon>
        <taxon>Armillaria</taxon>
    </lineage>
</organism>
<comment type="subunit">
    <text evidence="4">Component of the INO80 chromatin-remodeling complex.</text>
</comment>
<comment type="similarity">
    <text evidence="4">Belongs to the SNF2/RAD54 helicase family.</text>
</comment>
<dbReference type="InterPro" id="IPR027417">
    <property type="entry name" value="P-loop_NTPase"/>
</dbReference>
<comment type="subcellular location">
    <subcellularLocation>
        <location evidence="1 4">Nucleus</location>
    </subcellularLocation>
</comment>
<evidence type="ECO:0000313" key="5">
    <source>
        <dbReference type="EMBL" id="KAK0477171.1"/>
    </source>
</evidence>
<dbReference type="GO" id="GO:0042393">
    <property type="term" value="F:histone binding"/>
    <property type="evidence" value="ECO:0007669"/>
    <property type="project" value="TreeGrafter"/>
</dbReference>
<comment type="catalytic activity">
    <reaction evidence="4">
        <text>ATP + H2O = ADP + phosphate + H(+)</text>
        <dbReference type="Rhea" id="RHEA:13065"/>
        <dbReference type="ChEBI" id="CHEBI:15377"/>
        <dbReference type="ChEBI" id="CHEBI:15378"/>
        <dbReference type="ChEBI" id="CHEBI:30616"/>
        <dbReference type="ChEBI" id="CHEBI:43474"/>
        <dbReference type="ChEBI" id="CHEBI:456216"/>
    </reaction>
</comment>
<dbReference type="EMBL" id="JAUEPU010000113">
    <property type="protein sequence ID" value="KAK0477171.1"/>
    <property type="molecule type" value="Genomic_DNA"/>
</dbReference>
<dbReference type="PANTHER" id="PTHR45685:SF2">
    <property type="entry name" value="CHROMATIN-REMODELING ATPASE INO80"/>
    <property type="match status" value="1"/>
</dbReference>
<proteinExistence type="inferred from homology"/>
<evidence type="ECO:0000256" key="3">
    <source>
        <dbReference type="ARBA" id="ARBA00022840"/>
    </source>
</evidence>
<dbReference type="Gene3D" id="3.40.50.300">
    <property type="entry name" value="P-loop containing nucleotide triphosphate hydrolases"/>
    <property type="match status" value="1"/>
</dbReference>
<dbReference type="GO" id="GO:0006338">
    <property type="term" value="P:chromatin remodeling"/>
    <property type="evidence" value="ECO:0007669"/>
    <property type="project" value="UniProtKB-UniRule"/>
</dbReference>
<dbReference type="GO" id="GO:0005524">
    <property type="term" value="F:ATP binding"/>
    <property type="evidence" value="ECO:0007669"/>
    <property type="project" value="UniProtKB-UniRule"/>
</dbReference>
<dbReference type="GO" id="GO:0003677">
    <property type="term" value="F:DNA binding"/>
    <property type="evidence" value="ECO:0007669"/>
    <property type="project" value="UniProtKB-UniRule"/>
</dbReference>
<evidence type="ECO:0000256" key="1">
    <source>
        <dbReference type="ARBA" id="ARBA00004123"/>
    </source>
</evidence>
<name>A0AA39P4J3_9AGAR</name>
<keyword evidence="6" id="KW-1185">Reference proteome</keyword>
<keyword evidence="4" id="KW-0378">Hydrolase</keyword>
<dbReference type="GO" id="GO:0006281">
    <property type="term" value="P:DNA repair"/>
    <property type="evidence" value="ECO:0007669"/>
    <property type="project" value="UniProtKB-UniRule"/>
</dbReference>
<evidence type="ECO:0000313" key="6">
    <source>
        <dbReference type="Proteomes" id="UP001175228"/>
    </source>
</evidence>
<comment type="caution">
    <text evidence="5">The sequence shown here is derived from an EMBL/GenBank/DDBJ whole genome shotgun (WGS) entry which is preliminary data.</text>
</comment>
<dbReference type="AlphaFoldDB" id="A0AA39P4J3"/>
<dbReference type="PANTHER" id="PTHR45685">
    <property type="entry name" value="HELICASE SRCAP-RELATED"/>
    <property type="match status" value="1"/>
</dbReference>
<keyword evidence="3 4" id="KW-0067">ATP-binding</keyword>
<keyword evidence="4" id="KW-0234">DNA repair</keyword>